<sequence length="235" mass="27281">MREDCRTQELAKQPKEAGDAWLKLENDGDSAVVVFLGEPHPRDVAFIDNKFVPFTRRLKVEGHKPVLRFTHNVALFETREVKVLEYGIAFFKEVLRMRHTFGLETWAVEVQRHGAAKDWWQTRYSLQPERRLSPEQQQAFQGLPLHDLARLRVDAATQAEAARRGDAGARPPNARLVQYLSDVLKTMPRKRVERLLHHHLGMQQVGDVSAMRGEEWQTFVEAVAVEYRAFWERNC</sequence>
<name>A0A540WP11_9BACT</name>
<keyword evidence="2" id="KW-1185">Reference proteome</keyword>
<evidence type="ECO:0000313" key="2">
    <source>
        <dbReference type="Proteomes" id="UP000315369"/>
    </source>
</evidence>
<proteinExistence type="predicted"/>
<dbReference type="Proteomes" id="UP000315369">
    <property type="component" value="Unassembled WGS sequence"/>
</dbReference>
<reference evidence="1 2" key="1">
    <citation type="submission" date="2019-06" db="EMBL/GenBank/DDBJ databases">
        <authorList>
            <person name="Livingstone P."/>
            <person name="Whitworth D."/>
        </authorList>
    </citation>
    <scope>NUCLEOTIDE SEQUENCE [LARGE SCALE GENOMIC DNA]</scope>
    <source>
        <strain evidence="1 2">AM401</strain>
    </source>
</reference>
<dbReference type="AlphaFoldDB" id="A0A540WP11"/>
<dbReference type="EMBL" id="VIFM01000232">
    <property type="protein sequence ID" value="TQF10746.1"/>
    <property type="molecule type" value="Genomic_DNA"/>
</dbReference>
<organism evidence="1 2">
    <name type="scientific">Myxococcus llanfairpwllgwyngyllgogerychwyrndrobwllllantysiliogogogochensis</name>
    <dbReference type="NCBI Taxonomy" id="2590453"/>
    <lineage>
        <taxon>Bacteria</taxon>
        <taxon>Pseudomonadati</taxon>
        <taxon>Myxococcota</taxon>
        <taxon>Myxococcia</taxon>
        <taxon>Myxococcales</taxon>
        <taxon>Cystobacterineae</taxon>
        <taxon>Myxococcaceae</taxon>
        <taxon>Myxococcus</taxon>
    </lineage>
</organism>
<accession>A0A540WP11</accession>
<dbReference type="OrthoDB" id="5384508at2"/>
<protein>
    <submittedName>
        <fullName evidence="1">Uncharacterized protein</fullName>
    </submittedName>
</protein>
<comment type="caution">
    <text evidence="1">The sequence shown here is derived from an EMBL/GenBank/DDBJ whole genome shotgun (WGS) entry which is preliminary data.</text>
</comment>
<gene>
    <name evidence="1" type="ORF">FJV41_37850</name>
</gene>
<evidence type="ECO:0000313" key="1">
    <source>
        <dbReference type="EMBL" id="TQF10746.1"/>
    </source>
</evidence>